<evidence type="ECO:0000256" key="8">
    <source>
        <dbReference type="SAM" id="Phobius"/>
    </source>
</evidence>
<sequence length="366" mass="40737">MIEKGRISAFQMAIMMYLVVVGTGIIFIPGITAKYAKQDMWLSPILASLAGILAVCTAFQLHKLYPKQTLIEYSVNVIGKIPGKVLGLIFLFFYIRMNAGGIRIYADFVAGSFFTETPLIVIISTMILVCAFAVHGGIEVVGRTSQFFIPLYVLFLLIIIILLLPDLDFKNLFPVMGNGLMPSIKGAITPQSWFAEFLLTAFLLPFLKDVNKGRKWGLISVFAIMFTFVVTNLVILFLMGSITASFTYPLLTASRYISIADFLQHLESIVMAIWVAGTFVKFSVVYYAIVLSTAQLLGLSNYRPLVFPLGFLTMLFSIWGVANETESSSYNSTIFPFFSLVVQTLIPLLLLLVAFLRKKSGRRKPN</sequence>
<dbReference type="PANTHER" id="PTHR34975">
    <property type="entry name" value="SPORE GERMINATION PROTEIN A2"/>
    <property type="match status" value="1"/>
</dbReference>
<evidence type="ECO:0000256" key="2">
    <source>
        <dbReference type="ARBA" id="ARBA00007998"/>
    </source>
</evidence>
<dbReference type="InterPro" id="IPR004761">
    <property type="entry name" value="Spore_GerAB"/>
</dbReference>
<dbReference type="Proteomes" id="UP000295416">
    <property type="component" value="Unassembled WGS sequence"/>
</dbReference>
<dbReference type="AlphaFoldDB" id="A0A4R2P550"/>
<feature type="transmembrane region" description="Helical" evidence="8">
    <location>
        <begin position="147"/>
        <end position="167"/>
    </location>
</feature>
<dbReference type="RefSeq" id="WP_207902941.1">
    <property type="nucleotide sequence ID" value="NZ_SLXK01000011.1"/>
</dbReference>
<protein>
    <submittedName>
        <fullName evidence="9">Spore germination protein KB</fullName>
    </submittedName>
</protein>
<feature type="transmembrane region" description="Helical" evidence="8">
    <location>
        <begin position="302"/>
        <end position="322"/>
    </location>
</feature>
<evidence type="ECO:0000256" key="7">
    <source>
        <dbReference type="ARBA" id="ARBA00023136"/>
    </source>
</evidence>
<name>A0A4R2P550_9BACL</name>
<evidence type="ECO:0000256" key="6">
    <source>
        <dbReference type="ARBA" id="ARBA00022989"/>
    </source>
</evidence>
<keyword evidence="7 8" id="KW-0472">Membrane</keyword>
<evidence type="ECO:0000313" key="10">
    <source>
        <dbReference type="Proteomes" id="UP000295416"/>
    </source>
</evidence>
<feature type="transmembrane region" description="Helical" evidence="8">
    <location>
        <begin position="85"/>
        <end position="106"/>
    </location>
</feature>
<feature type="transmembrane region" description="Helical" evidence="8">
    <location>
        <begin position="12"/>
        <end position="33"/>
    </location>
</feature>
<accession>A0A4R2P550</accession>
<evidence type="ECO:0000256" key="3">
    <source>
        <dbReference type="ARBA" id="ARBA00022448"/>
    </source>
</evidence>
<dbReference type="GO" id="GO:0016020">
    <property type="term" value="C:membrane"/>
    <property type="evidence" value="ECO:0007669"/>
    <property type="project" value="UniProtKB-SubCell"/>
</dbReference>
<evidence type="ECO:0000313" key="9">
    <source>
        <dbReference type="EMBL" id="TCP29214.1"/>
    </source>
</evidence>
<keyword evidence="10" id="KW-1185">Reference proteome</keyword>
<dbReference type="PANTHER" id="PTHR34975:SF2">
    <property type="entry name" value="SPORE GERMINATION PROTEIN A2"/>
    <property type="match status" value="1"/>
</dbReference>
<feature type="transmembrane region" description="Helical" evidence="8">
    <location>
        <begin position="219"/>
        <end position="248"/>
    </location>
</feature>
<evidence type="ECO:0000256" key="4">
    <source>
        <dbReference type="ARBA" id="ARBA00022544"/>
    </source>
</evidence>
<comment type="caution">
    <text evidence="9">The sequence shown here is derived from an EMBL/GenBank/DDBJ whole genome shotgun (WGS) entry which is preliminary data.</text>
</comment>
<dbReference type="Pfam" id="PF03845">
    <property type="entry name" value="Spore_permease"/>
    <property type="match status" value="1"/>
</dbReference>
<keyword evidence="5 8" id="KW-0812">Transmembrane</keyword>
<evidence type="ECO:0000256" key="1">
    <source>
        <dbReference type="ARBA" id="ARBA00004141"/>
    </source>
</evidence>
<feature type="transmembrane region" description="Helical" evidence="8">
    <location>
        <begin position="187"/>
        <end position="207"/>
    </location>
</feature>
<feature type="transmembrane region" description="Helical" evidence="8">
    <location>
        <begin position="334"/>
        <end position="356"/>
    </location>
</feature>
<keyword evidence="3" id="KW-0813">Transport</keyword>
<evidence type="ECO:0000256" key="5">
    <source>
        <dbReference type="ARBA" id="ARBA00022692"/>
    </source>
</evidence>
<dbReference type="NCBIfam" id="TIGR00912">
    <property type="entry name" value="2A0309"/>
    <property type="match status" value="1"/>
</dbReference>
<feature type="transmembrane region" description="Helical" evidence="8">
    <location>
        <begin position="118"/>
        <end position="135"/>
    </location>
</feature>
<keyword evidence="4" id="KW-0309">Germination</keyword>
<proteinExistence type="inferred from homology"/>
<gene>
    <name evidence="9" type="ORF">EV207_11113</name>
</gene>
<dbReference type="Gene3D" id="1.20.1740.10">
    <property type="entry name" value="Amino acid/polyamine transporter I"/>
    <property type="match status" value="1"/>
</dbReference>
<organism evidence="9 10">
    <name type="scientific">Scopulibacillus darangshiensis</name>
    <dbReference type="NCBI Taxonomy" id="442528"/>
    <lineage>
        <taxon>Bacteria</taxon>
        <taxon>Bacillati</taxon>
        <taxon>Bacillota</taxon>
        <taxon>Bacilli</taxon>
        <taxon>Bacillales</taxon>
        <taxon>Sporolactobacillaceae</taxon>
        <taxon>Scopulibacillus</taxon>
    </lineage>
</organism>
<keyword evidence="6 8" id="KW-1133">Transmembrane helix</keyword>
<feature type="transmembrane region" description="Helical" evidence="8">
    <location>
        <begin position="45"/>
        <end position="65"/>
    </location>
</feature>
<reference evidence="9 10" key="1">
    <citation type="submission" date="2019-03" db="EMBL/GenBank/DDBJ databases">
        <title>Genomic Encyclopedia of Type Strains, Phase IV (KMG-IV): sequencing the most valuable type-strain genomes for metagenomic binning, comparative biology and taxonomic classification.</title>
        <authorList>
            <person name="Goeker M."/>
        </authorList>
    </citation>
    <scope>NUCLEOTIDE SEQUENCE [LARGE SCALE GENOMIC DNA]</scope>
    <source>
        <strain evidence="9 10">DSM 19377</strain>
    </source>
</reference>
<comment type="subcellular location">
    <subcellularLocation>
        <location evidence="1">Membrane</location>
        <topology evidence="1">Multi-pass membrane protein</topology>
    </subcellularLocation>
</comment>
<dbReference type="EMBL" id="SLXK01000011">
    <property type="protein sequence ID" value="TCP29214.1"/>
    <property type="molecule type" value="Genomic_DNA"/>
</dbReference>
<comment type="similarity">
    <text evidence="2">Belongs to the amino acid-polyamine-organocation (APC) superfamily. Spore germination protein (SGP) (TC 2.A.3.9) family.</text>
</comment>
<dbReference type="GO" id="GO:0009847">
    <property type="term" value="P:spore germination"/>
    <property type="evidence" value="ECO:0007669"/>
    <property type="project" value="InterPro"/>
</dbReference>
<feature type="transmembrane region" description="Helical" evidence="8">
    <location>
        <begin position="268"/>
        <end position="290"/>
    </location>
</feature>